<keyword evidence="1" id="KW-1133">Transmembrane helix</keyword>
<proteinExistence type="predicted"/>
<dbReference type="PANTHER" id="PTHR35859:SF5">
    <property type="entry name" value="ION TRANSPORT DOMAIN-CONTAINING PROTEIN"/>
    <property type="match status" value="1"/>
</dbReference>
<sequence length="540" mass="61199">MLSLPQISGRETFDGLVRKLSIFFVSAIQTPQEWQQLQRDVYGSSLKWLIKYLVNDVDHPSIICALLALKWHFNAIESDDDRGINESRGLACELVAWRLIMYKSHTEAIDSLCCDLPQVSKASVEDAARLAADVERCDEDEDLLTERSPLLDEGRATMEDSFYDEDPSDSEYAEQSNFAATFAGLNALEIAAVSDAKKFLSQKAIQRIIDGIWNGDIAFWDSMDRNSVKQAKVYRRTDADPYCRLRVPLFLKVFEMMFFAAFLIFYYIVLVQKHSEHISGPEVMMYIWLASFTYNELGEFLDAGSAFYASDFWALWDVAIILTGFTFFVTRVVGLYTNNRATADFAFDILSIEALFLVPRIFSVLSILPYFGMLLPALKEMTKDFIKFLGLTAILYLGFSTGLAFLARGTFTFAQMNWILIKVFFGSSYLGFDAAEKISPVLGPFLMVIFCCLTNILLITSLISLLSNTLTKVQQHSRDEYLFVYAVYVLEASTSNRLTYFLPPLVSDNSIFINITFQTWGRAQSPCGDTCGPVALQRRR</sequence>
<evidence type="ECO:0000313" key="4">
    <source>
        <dbReference type="RefSeq" id="XP_033458767.1"/>
    </source>
</evidence>
<name>A0A6J3M134_9PEZI</name>
<feature type="transmembrane region" description="Helical" evidence="1">
    <location>
        <begin position="249"/>
        <end position="271"/>
    </location>
</feature>
<feature type="transmembrane region" description="Helical" evidence="1">
    <location>
        <begin position="419"/>
        <end position="435"/>
    </location>
</feature>
<dbReference type="InterPro" id="IPR052971">
    <property type="entry name" value="TRP_calcium_channel"/>
</dbReference>
<keyword evidence="1" id="KW-0472">Membrane</keyword>
<reference evidence="4" key="3">
    <citation type="submission" date="2025-08" db="UniProtKB">
        <authorList>
            <consortium name="RefSeq"/>
        </authorList>
    </citation>
    <scope>IDENTIFICATION</scope>
    <source>
        <strain evidence="4">CBS 342.82</strain>
    </source>
</reference>
<keyword evidence="3" id="KW-1185">Reference proteome</keyword>
<dbReference type="PANTHER" id="PTHR35859">
    <property type="entry name" value="NONSELECTIVE CATION CHANNEL PROTEIN"/>
    <property type="match status" value="1"/>
</dbReference>
<feature type="domain" description="Calcium channel YVC1-like C-terminal transmembrane" evidence="2">
    <location>
        <begin position="259"/>
        <end position="504"/>
    </location>
</feature>
<protein>
    <recommendedName>
        <fullName evidence="2">Calcium channel YVC1-like C-terminal transmembrane domain-containing protein</fullName>
    </recommendedName>
</protein>
<reference evidence="4" key="2">
    <citation type="submission" date="2020-04" db="EMBL/GenBank/DDBJ databases">
        <authorList>
            <consortium name="NCBI Genome Project"/>
        </authorList>
    </citation>
    <scope>NUCLEOTIDE SEQUENCE</scope>
    <source>
        <strain evidence="4">CBS 342.82</strain>
    </source>
</reference>
<dbReference type="OrthoDB" id="310870at2759"/>
<dbReference type="Pfam" id="PF23317">
    <property type="entry name" value="YVC1_C"/>
    <property type="match status" value="1"/>
</dbReference>
<feature type="transmembrane region" description="Helical" evidence="1">
    <location>
        <begin position="345"/>
        <end position="368"/>
    </location>
</feature>
<feature type="transmembrane region" description="Helical" evidence="1">
    <location>
        <begin position="388"/>
        <end position="407"/>
    </location>
</feature>
<feature type="transmembrane region" description="Helical" evidence="1">
    <location>
        <begin position="441"/>
        <end position="466"/>
    </location>
</feature>
<dbReference type="GeneID" id="54357794"/>
<organism evidence="4">
    <name type="scientific">Dissoconium aciculare CBS 342.82</name>
    <dbReference type="NCBI Taxonomy" id="1314786"/>
    <lineage>
        <taxon>Eukaryota</taxon>
        <taxon>Fungi</taxon>
        <taxon>Dikarya</taxon>
        <taxon>Ascomycota</taxon>
        <taxon>Pezizomycotina</taxon>
        <taxon>Dothideomycetes</taxon>
        <taxon>Dothideomycetidae</taxon>
        <taxon>Mycosphaerellales</taxon>
        <taxon>Dissoconiaceae</taxon>
        <taxon>Dissoconium</taxon>
    </lineage>
</organism>
<keyword evidence="1" id="KW-0812">Transmembrane</keyword>
<gene>
    <name evidence="4" type="ORF">K489DRAFT_254947</name>
</gene>
<dbReference type="AlphaFoldDB" id="A0A6J3M134"/>
<feature type="transmembrane region" description="Helical" evidence="1">
    <location>
        <begin position="313"/>
        <end position="333"/>
    </location>
</feature>
<dbReference type="Proteomes" id="UP000504637">
    <property type="component" value="Unplaced"/>
</dbReference>
<evidence type="ECO:0000313" key="3">
    <source>
        <dbReference type="Proteomes" id="UP000504637"/>
    </source>
</evidence>
<dbReference type="RefSeq" id="XP_033458767.1">
    <property type="nucleotide sequence ID" value="XM_033599995.1"/>
</dbReference>
<evidence type="ECO:0000259" key="2">
    <source>
        <dbReference type="Pfam" id="PF23317"/>
    </source>
</evidence>
<evidence type="ECO:0000256" key="1">
    <source>
        <dbReference type="SAM" id="Phobius"/>
    </source>
</evidence>
<dbReference type="InterPro" id="IPR056336">
    <property type="entry name" value="YVC1_C"/>
</dbReference>
<reference evidence="4" key="1">
    <citation type="submission" date="2020-01" db="EMBL/GenBank/DDBJ databases">
        <authorList>
            <consortium name="DOE Joint Genome Institute"/>
            <person name="Haridas S."/>
            <person name="Albert R."/>
            <person name="Binder M."/>
            <person name="Bloem J."/>
            <person name="Labutti K."/>
            <person name="Salamov A."/>
            <person name="Andreopoulos B."/>
            <person name="Baker S.E."/>
            <person name="Barry K."/>
            <person name="Bills G."/>
            <person name="Bluhm B.H."/>
            <person name="Cannon C."/>
            <person name="Castanera R."/>
            <person name="Culley D.E."/>
            <person name="Daum C."/>
            <person name="Ezra D."/>
            <person name="Gonzalez J.B."/>
            <person name="Henrissat B."/>
            <person name="Kuo A."/>
            <person name="Liang C."/>
            <person name="Lipzen A."/>
            <person name="Lutzoni F."/>
            <person name="Magnuson J."/>
            <person name="Mondo S."/>
            <person name="Nolan M."/>
            <person name="Ohm R."/>
            <person name="Pangilinan J."/>
            <person name="Park H.-J."/>
            <person name="Ramirez L."/>
            <person name="Alfaro M."/>
            <person name="Sun H."/>
            <person name="Tritt A."/>
            <person name="Yoshinaga Y."/>
            <person name="Zwiers L.-H."/>
            <person name="Turgeon B.G."/>
            <person name="Goodwin S.B."/>
            <person name="Spatafora J.W."/>
            <person name="Crous P.W."/>
            <person name="Grigoriev I.V."/>
        </authorList>
    </citation>
    <scope>NUCLEOTIDE SEQUENCE</scope>
    <source>
        <strain evidence="4">CBS 342.82</strain>
    </source>
</reference>
<accession>A0A6J3M134</accession>